<proteinExistence type="inferred from homology"/>
<dbReference type="Pfam" id="PF13439">
    <property type="entry name" value="Glyco_transf_4"/>
    <property type="match status" value="1"/>
</dbReference>
<organism evidence="6 7">
    <name type="scientific">Brevundimonas nasdae</name>
    <dbReference type="NCBI Taxonomy" id="172043"/>
    <lineage>
        <taxon>Bacteria</taxon>
        <taxon>Pseudomonadati</taxon>
        <taxon>Pseudomonadota</taxon>
        <taxon>Alphaproteobacteria</taxon>
        <taxon>Caulobacterales</taxon>
        <taxon>Caulobacteraceae</taxon>
        <taxon>Brevundimonas</taxon>
    </lineage>
</organism>
<evidence type="ECO:0000259" key="5">
    <source>
        <dbReference type="Pfam" id="PF13439"/>
    </source>
</evidence>
<keyword evidence="7" id="KW-1185">Reference proteome</keyword>
<dbReference type="InterPro" id="IPR001296">
    <property type="entry name" value="Glyco_trans_1"/>
</dbReference>
<dbReference type="Proteomes" id="UP000824334">
    <property type="component" value="Chromosome"/>
</dbReference>
<evidence type="ECO:0000256" key="3">
    <source>
        <dbReference type="ARBA" id="ARBA00022679"/>
    </source>
</evidence>
<evidence type="ECO:0000256" key="2">
    <source>
        <dbReference type="ARBA" id="ARBA00022676"/>
    </source>
</evidence>
<feature type="domain" description="Glycosyltransferase subfamily 4-like N-terminal" evidence="5">
    <location>
        <begin position="1"/>
        <end position="142"/>
    </location>
</feature>
<feature type="domain" description="Glycosyl transferase family 1" evidence="4">
    <location>
        <begin position="149"/>
        <end position="309"/>
    </location>
</feature>
<dbReference type="PANTHER" id="PTHR12526:SF640">
    <property type="entry name" value="COLANIC ACID BIOSYNTHESIS GLYCOSYLTRANSFERASE WCAL-RELATED"/>
    <property type="match status" value="1"/>
</dbReference>
<evidence type="ECO:0000313" key="6">
    <source>
        <dbReference type="EMBL" id="QYC12079.1"/>
    </source>
</evidence>
<keyword evidence="2" id="KW-0328">Glycosyltransferase</keyword>
<reference evidence="6 7" key="1">
    <citation type="submission" date="2021-07" db="EMBL/GenBank/DDBJ databases">
        <title>Isolation and characterization of bacteria from a gold mining with a capacity of golden bioaccumulation.</title>
        <authorList>
            <person name="Yang X.J."/>
        </authorList>
    </citation>
    <scope>NUCLEOTIDE SEQUENCE [LARGE SCALE GENOMIC DNA]</scope>
    <source>
        <strain evidence="6 7">Au29</strain>
    </source>
</reference>
<keyword evidence="3" id="KW-0808">Transferase</keyword>
<dbReference type="Pfam" id="PF00534">
    <property type="entry name" value="Glycos_transf_1"/>
    <property type="match status" value="1"/>
</dbReference>
<dbReference type="CDD" id="cd03801">
    <property type="entry name" value="GT4_PimA-like"/>
    <property type="match status" value="1"/>
</dbReference>
<gene>
    <name evidence="6" type="ORF">KWG56_00335</name>
</gene>
<protein>
    <submittedName>
        <fullName evidence="6">Glycosyltransferase family 4 protein</fullName>
    </submittedName>
</protein>
<evidence type="ECO:0000259" key="4">
    <source>
        <dbReference type="Pfam" id="PF00534"/>
    </source>
</evidence>
<evidence type="ECO:0000313" key="7">
    <source>
        <dbReference type="Proteomes" id="UP000824334"/>
    </source>
</evidence>
<sequence>METVARTLSRYSANRDQVTVYCDAGAVDRGDLRTVAVAPGLGRTGRIIRALRRDPPQFLELHQHGPSAAAIARAFPHIPSVLYRHNQASGGRGPLARMRYEHRFRAFDGHVFVSDYLRGAFADCFPALAARGFTVHNPIDADLWAAPVEGRGPVIAYTGRAVPEKGFDLICAALEPVLERHPDWRADLLVIDWHTHADWAQAQIDRLARFGDRVSLRKQQPWAAVRNTLQGAAIALVPSAFPDPFPLAALEAHAAGAAVISSGRGGLREGSGPHALYVEPLDAPTLADRIEQLIADPELRLAMARSGQQHVQTEHTPQRRAAQLDALRARLVEARKTRART</sequence>
<comment type="similarity">
    <text evidence="1">Belongs to the glycosyltransferase group 1 family. Glycosyltransferase 4 subfamily.</text>
</comment>
<dbReference type="InterPro" id="IPR028098">
    <property type="entry name" value="Glyco_trans_4-like_N"/>
</dbReference>
<accession>A0ABX8TM26</accession>
<dbReference type="PANTHER" id="PTHR12526">
    <property type="entry name" value="GLYCOSYLTRANSFERASE"/>
    <property type="match status" value="1"/>
</dbReference>
<name>A0ABX8TM26_9CAUL</name>
<evidence type="ECO:0000256" key="1">
    <source>
        <dbReference type="ARBA" id="ARBA00009481"/>
    </source>
</evidence>
<dbReference type="EMBL" id="CP080034">
    <property type="protein sequence ID" value="QYC12079.1"/>
    <property type="molecule type" value="Genomic_DNA"/>
</dbReference>